<sequence>MILKSAVKGGRWPVPVKKKFPRLVRGAVGSCPGLGPAMAEYQFWQWKLSRKETISAALVLQALEDSLTCHISPQDLQMRLAAVQFGDDDRVEYDLRDQFICSGNMSDKLSPISESRLNREIDELFACEMDWRKTQSYQNLQKRLQDSGAFRHNNVSIAEPAHIDQYFERYVRLTDSIERHGYQSRRDLRTQHRKSVSRRWRLEQGEEEVGVAIGPRGEIWRYRGGYHRTAIARNLGLASMPVMIKLVHEECLRSCLAGNLEMGIEDACSLLASRVEAD</sequence>
<proteinExistence type="predicted"/>
<dbReference type="RefSeq" id="WP_249700063.1">
    <property type="nucleotide sequence ID" value="NZ_JAMFLX010000016.1"/>
</dbReference>
<evidence type="ECO:0008006" key="3">
    <source>
        <dbReference type="Google" id="ProtNLM"/>
    </source>
</evidence>
<keyword evidence="2" id="KW-1185">Reference proteome</keyword>
<protein>
    <recommendedName>
        <fullName evidence="3">ParB/Sulfiredoxin domain-containing protein</fullName>
    </recommendedName>
</protein>
<comment type="caution">
    <text evidence="1">The sequence shown here is derived from an EMBL/GenBank/DDBJ whole genome shotgun (WGS) entry which is preliminary data.</text>
</comment>
<gene>
    <name evidence="1" type="ORF">M3P05_12660</name>
</gene>
<dbReference type="EMBL" id="JAMFLX010000016">
    <property type="protein sequence ID" value="MCL6270776.1"/>
    <property type="molecule type" value="Genomic_DNA"/>
</dbReference>
<reference evidence="1 2" key="1">
    <citation type="submission" date="2022-05" db="EMBL/GenBank/DDBJ databases">
        <authorList>
            <person name="Park J.-S."/>
        </authorList>
    </citation>
    <scope>NUCLEOTIDE SEQUENCE [LARGE SCALE GENOMIC DNA]</scope>
    <source>
        <strain evidence="1 2">2012CJ34-2</strain>
    </source>
</reference>
<name>A0ABT0PID8_9GAMM</name>
<dbReference type="Proteomes" id="UP001203338">
    <property type="component" value="Unassembled WGS sequence"/>
</dbReference>
<accession>A0ABT0PID8</accession>
<organism evidence="1 2">
    <name type="scientific">Parendozoicomonas callyspongiae</name>
    <dbReference type="NCBI Taxonomy" id="2942213"/>
    <lineage>
        <taxon>Bacteria</taxon>
        <taxon>Pseudomonadati</taxon>
        <taxon>Pseudomonadota</taxon>
        <taxon>Gammaproteobacteria</taxon>
        <taxon>Oceanospirillales</taxon>
        <taxon>Endozoicomonadaceae</taxon>
        <taxon>Parendozoicomonas</taxon>
    </lineage>
</organism>
<evidence type="ECO:0000313" key="2">
    <source>
        <dbReference type="Proteomes" id="UP001203338"/>
    </source>
</evidence>
<evidence type="ECO:0000313" key="1">
    <source>
        <dbReference type="EMBL" id="MCL6270776.1"/>
    </source>
</evidence>